<feature type="transmembrane region" description="Helical" evidence="3">
    <location>
        <begin position="20"/>
        <end position="39"/>
    </location>
</feature>
<dbReference type="OrthoDB" id="1414122at2759"/>
<evidence type="ECO:0000256" key="1">
    <source>
        <dbReference type="ARBA" id="ARBA00004370"/>
    </source>
</evidence>
<dbReference type="EMBL" id="QJKJ01013439">
    <property type="protein sequence ID" value="RDX66426.1"/>
    <property type="molecule type" value="Genomic_DNA"/>
</dbReference>
<protein>
    <recommendedName>
        <fullName evidence="6">Late embryogenesis abundant protein LEA-2 subgroup domain-containing protein</fullName>
    </recommendedName>
</protein>
<reference evidence="4" key="1">
    <citation type="submission" date="2018-05" db="EMBL/GenBank/DDBJ databases">
        <title>Draft genome of Mucuna pruriens seed.</title>
        <authorList>
            <person name="Nnadi N.E."/>
            <person name="Vos R."/>
            <person name="Hasami M.H."/>
            <person name="Devisetty U.K."/>
            <person name="Aguiy J.C."/>
        </authorList>
    </citation>
    <scope>NUCLEOTIDE SEQUENCE [LARGE SCALE GENOMIC DNA]</scope>
    <source>
        <strain evidence="4">JCA_2017</strain>
    </source>
</reference>
<dbReference type="AlphaFoldDB" id="A0A371EKA9"/>
<dbReference type="PANTHER" id="PTHR31234:SF59">
    <property type="entry name" value="EMBRYOGENESIS ABUNDANT (LEA) HYDROXYPROLINE-RICH GLYCOPROTEIN FAMILY PROTEIN, PUTATIVE-RELATED"/>
    <property type="match status" value="1"/>
</dbReference>
<dbReference type="STRING" id="157652.A0A371EKA9"/>
<evidence type="ECO:0008006" key="6">
    <source>
        <dbReference type="Google" id="ProtNLM"/>
    </source>
</evidence>
<evidence type="ECO:0000313" key="5">
    <source>
        <dbReference type="Proteomes" id="UP000257109"/>
    </source>
</evidence>
<comment type="subcellular location">
    <subcellularLocation>
        <location evidence="1">Membrane</location>
    </subcellularLocation>
</comment>
<organism evidence="4 5">
    <name type="scientific">Mucuna pruriens</name>
    <name type="common">Velvet bean</name>
    <name type="synonym">Dolichos pruriens</name>
    <dbReference type="NCBI Taxonomy" id="157652"/>
    <lineage>
        <taxon>Eukaryota</taxon>
        <taxon>Viridiplantae</taxon>
        <taxon>Streptophyta</taxon>
        <taxon>Embryophyta</taxon>
        <taxon>Tracheophyta</taxon>
        <taxon>Spermatophyta</taxon>
        <taxon>Magnoliopsida</taxon>
        <taxon>eudicotyledons</taxon>
        <taxon>Gunneridae</taxon>
        <taxon>Pentapetalae</taxon>
        <taxon>rosids</taxon>
        <taxon>fabids</taxon>
        <taxon>Fabales</taxon>
        <taxon>Fabaceae</taxon>
        <taxon>Papilionoideae</taxon>
        <taxon>50 kb inversion clade</taxon>
        <taxon>NPAAA clade</taxon>
        <taxon>indigoferoid/millettioid clade</taxon>
        <taxon>Phaseoleae</taxon>
        <taxon>Mucuna</taxon>
    </lineage>
</organism>
<dbReference type="PANTHER" id="PTHR31234">
    <property type="entry name" value="LATE EMBRYOGENESIS ABUNDANT (LEA) HYDROXYPROLINE-RICH GLYCOPROTEIN FAMILY"/>
    <property type="match status" value="1"/>
</dbReference>
<dbReference type="InterPro" id="IPR044839">
    <property type="entry name" value="NDR1-like"/>
</dbReference>
<comment type="caution">
    <text evidence="4">The sequence shown here is derived from an EMBL/GenBank/DDBJ whole genome shotgun (WGS) entry which is preliminary data.</text>
</comment>
<sequence length="213" mass="24093">MAKALSWNSKYPALRRFCCLKWTVGVVVFVACAFVLWPWDPELEIERLNVKRVKVHPVPPVGADVWIALSVRVQNRDMYWMELTEVDVGVKYRGKKMGHVESEGWHVKGWASTHVEGELEFSGLPSSEVAHLLEDLAKGKVYFHTVIEVVGQFGFLSIPIPLMFKTILACDVLVNTKNHSIILQHCVHKFGWINGKRHILLLLGAATKIATII</sequence>
<gene>
    <name evidence="4" type="ORF">CR513_54805</name>
</gene>
<feature type="non-terminal residue" evidence="4">
    <location>
        <position position="213"/>
    </location>
</feature>
<dbReference type="GO" id="GO:0016020">
    <property type="term" value="C:membrane"/>
    <property type="evidence" value="ECO:0007669"/>
    <property type="project" value="UniProtKB-SubCell"/>
</dbReference>
<dbReference type="Proteomes" id="UP000257109">
    <property type="component" value="Unassembled WGS sequence"/>
</dbReference>
<proteinExistence type="predicted"/>
<dbReference type="GO" id="GO:0098542">
    <property type="term" value="P:defense response to other organism"/>
    <property type="evidence" value="ECO:0007669"/>
    <property type="project" value="InterPro"/>
</dbReference>
<dbReference type="SUPFAM" id="SSF117070">
    <property type="entry name" value="LEA14-like"/>
    <property type="match status" value="1"/>
</dbReference>
<keyword evidence="2 3" id="KW-0472">Membrane</keyword>
<name>A0A371EKA9_MUCPR</name>
<feature type="non-terminal residue" evidence="4">
    <location>
        <position position="1"/>
    </location>
</feature>
<evidence type="ECO:0000256" key="3">
    <source>
        <dbReference type="SAM" id="Phobius"/>
    </source>
</evidence>
<accession>A0A371EKA9</accession>
<keyword evidence="3" id="KW-0812">Transmembrane</keyword>
<keyword evidence="3" id="KW-1133">Transmembrane helix</keyword>
<keyword evidence="5" id="KW-1185">Reference proteome</keyword>
<evidence type="ECO:0000256" key="2">
    <source>
        <dbReference type="ARBA" id="ARBA00023136"/>
    </source>
</evidence>
<evidence type="ECO:0000313" key="4">
    <source>
        <dbReference type="EMBL" id="RDX66426.1"/>
    </source>
</evidence>
<dbReference type="PROSITE" id="PS51257">
    <property type="entry name" value="PROKAR_LIPOPROTEIN"/>
    <property type="match status" value="1"/>
</dbReference>